<dbReference type="PANTHER" id="PTHR43567">
    <property type="entry name" value="FLAVOREDOXIN-RELATED-RELATED"/>
    <property type="match status" value="1"/>
</dbReference>
<dbReference type="EMBL" id="QRQO01000012">
    <property type="protein sequence ID" value="RHN14577.1"/>
    <property type="molecule type" value="Genomic_DNA"/>
</dbReference>
<dbReference type="EMBL" id="QSEP01000037">
    <property type="protein sequence ID" value="RGZ82913.1"/>
    <property type="molecule type" value="Genomic_DNA"/>
</dbReference>
<dbReference type="Proteomes" id="UP000095679">
    <property type="component" value="Unassembled WGS sequence"/>
</dbReference>
<evidence type="ECO:0000256" key="1">
    <source>
        <dbReference type="ARBA" id="ARBA00038054"/>
    </source>
</evidence>
<evidence type="ECO:0000313" key="9">
    <source>
        <dbReference type="Proteomes" id="UP000095390"/>
    </source>
</evidence>
<evidence type="ECO:0000313" key="3">
    <source>
        <dbReference type="EMBL" id="CUM97432.1"/>
    </source>
</evidence>
<protein>
    <submittedName>
        <fullName evidence="5">Flavin reductase family protein</fullName>
    </submittedName>
    <submittedName>
        <fullName evidence="3">Flavoredoxin</fullName>
    </submittedName>
</protein>
<evidence type="ECO:0000313" key="4">
    <source>
        <dbReference type="EMBL" id="CUP01989.1"/>
    </source>
</evidence>
<dbReference type="EMBL" id="CYYC01000014">
    <property type="protein sequence ID" value="CUM97432.1"/>
    <property type="molecule type" value="Genomic_DNA"/>
</dbReference>
<dbReference type="Proteomes" id="UP000262524">
    <property type="component" value="Unassembled WGS sequence"/>
</dbReference>
<evidence type="ECO:0000259" key="2">
    <source>
        <dbReference type="Pfam" id="PF01613"/>
    </source>
</evidence>
<organism evidence="3 9">
    <name type="scientific">Anaerobutyricum hallii</name>
    <dbReference type="NCBI Taxonomy" id="39488"/>
    <lineage>
        <taxon>Bacteria</taxon>
        <taxon>Bacillati</taxon>
        <taxon>Bacillota</taxon>
        <taxon>Clostridia</taxon>
        <taxon>Lachnospirales</taxon>
        <taxon>Lachnospiraceae</taxon>
        <taxon>Anaerobutyricum</taxon>
    </lineage>
</organism>
<proteinExistence type="inferred from homology"/>
<dbReference type="PANTHER" id="PTHR43567:SF5">
    <property type="entry name" value="HYPOTHETICAL CYTOSOLIC PROTEIN"/>
    <property type="match status" value="1"/>
</dbReference>
<dbReference type="Pfam" id="PF01613">
    <property type="entry name" value="Flavin_Reduct"/>
    <property type="match status" value="1"/>
</dbReference>
<dbReference type="Proteomes" id="UP000283700">
    <property type="component" value="Unassembled WGS sequence"/>
</dbReference>
<dbReference type="RefSeq" id="WP_005345041.1">
    <property type="nucleotide sequence ID" value="NZ_BLYK01000061.1"/>
</dbReference>
<sequence length="170" mass="19698">MKFEKIDVTKANVNPFQRIGQDWMLISAKKEGKVNTMTASWGMMGVFWGKNVVTVGIRPQRFTKEFVDAGDTFTLTFFDGERKQEMGYLGKVSGRDEDKISKVNFHVVETEEGEPTFEEGTMVFVCKKLMETQLNPEEFIDPEVDGRWYPEKDYHHMYTAEVVAAYRIEK</sequence>
<evidence type="ECO:0000313" key="7">
    <source>
        <dbReference type="EMBL" id="RHC61348.1"/>
    </source>
</evidence>
<dbReference type="Proteomes" id="UP000284621">
    <property type="component" value="Unassembled WGS sequence"/>
</dbReference>
<dbReference type="Proteomes" id="UP000095390">
    <property type="component" value="Unassembled WGS sequence"/>
</dbReference>
<evidence type="ECO:0000313" key="10">
    <source>
        <dbReference type="Proteomes" id="UP000095679"/>
    </source>
</evidence>
<accession>A0A173T3U7</accession>
<gene>
    <name evidence="3" type="primary">flr_1</name>
    <name evidence="4" type="synonym">flr_2</name>
    <name evidence="7" type="ORF">DW833_12865</name>
    <name evidence="6" type="ORF">DW972_07455</name>
    <name evidence="8" type="ORF">DWZ29_06110</name>
    <name evidence="5" type="ORF">DXD91_06830</name>
    <name evidence="4" type="ORF">ERS852450_02883</name>
    <name evidence="3" type="ORF">ERS852578_01422</name>
</gene>
<evidence type="ECO:0000313" key="13">
    <source>
        <dbReference type="Proteomes" id="UP000284621"/>
    </source>
</evidence>
<dbReference type="GO" id="GO:0016646">
    <property type="term" value="F:oxidoreductase activity, acting on the CH-NH group of donors, NAD or NADP as acceptor"/>
    <property type="evidence" value="ECO:0007669"/>
    <property type="project" value="UniProtKB-ARBA"/>
</dbReference>
<dbReference type="SUPFAM" id="SSF50475">
    <property type="entry name" value="FMN-binding split barrel"/>
    <property type="match status" value="1"/>
</dbReference>
<dbReference type="EMBL" id="QSOE01000034">
    <property type="protein sequence ID" value="RGI88469.1"/>
    <property type="molecule type" value="Genomic_DNA"/>
</dbReference>
<evidence type="ECO:0000313" key="6">
    <source>
        <dbReference type="EMBL" id="RGZ82913.1"/>
    </source>
</evidence>
<dbReference type="Gene3D" id="2.30.110.10">
    <property type="entry name" value="Electron Transport, Fmn-binding Protein, Chain A"/>
    <property type="match status" value="1"/>
</dbReference>
<dbReference type="EMBL" id="QSID01000017">
    <property type="protein sequence ID" value="RHC61348.1"/>
    <property type="molecule type" value="Genomic_DNA"/>
</dbReference>
<evidence type="ECO:0000313" key="11">
    <source>
        <dbReference type="Proteomes" id="UP000262524"/>
    </source>
</evidence>
<dbReference type="GeneID" id="75047816"/>
<dbReference type="OrthoDB" id="9791490at2"/>
<dbReference type="InterPro" id="IPR052174">
    <property type="entry name" value="Flavoredoxin"/>
</dbReference>
<reference evidence="9 10" key="1">
    <citation type="submission" date="2015-09" db="EMBL/GenBank/DDBJ databases">
        <authorList>
            <consortium name="Pathogen Informatics"/>
        </authorList>
    </citation>
    <scope>NUCLEOTIDE SEQUENCE [LARGE SCALE GENOMIC DNA]</scope>
    <source>
        <strain evidence="4 10">2789STDY5834835</strain>
        <strain evidence="3 9">2789STDY5834966</strain>
    </source>
</reference>
<dbReference type="AlphaFoldDB" id="A0A173T3U7"/>
<reference evidence="11 12" key="2">
    <citation type="submission" date="2018-08" db="EMBL/GenBank/DDBJ databases">
        <title>A genome reference for cultivated species of the human gut microbiota.</title>
        <authorList>
            <person name="Zou Y."/>
            <person name="Xue W."/>
            <person name="Luo G."/>
        </authorList>
    </citation>
    <scope>NUCLEOTIDE SEQUENCE [LARGE SCALE GENOMIC DNA]</scope>
    <source>
        <strain evidence="8 12">AF31-17AC</strain>
        <strain evidence="7 13">AM34-3LB</strain>
        <strain evidence="6 14">AM48-23BH</strain>
        <strain evidence="5 11">TM10-1AC</strain>
    </source>
</reference>
<feature type="domain" description="Flavin reductase like" evidence="2">
    <location>
        <begin position="18"/>
        <end position="165"/>
    </location>
</feature>
<dbReference type="Proteomes" id="UP000286561">
    <property type="component" value="Unassembled WGS sequence"/>
</dbReference>
<evidence type="ECO:0000313" key="8">
    <source>
        <dbReference type="EMBL" id="RHN14577.1"/>
    </source>
</evidence>
<keyword evidence="13" id="KW-1185">Reference proteome</keyword>
<dbReference type="EMBL" id="CYZL01000036">
    <property type="protein sequence ID" value="CUP01989.1"/>
    <property type="molecule type" value="Genomic_DNA"/>
</dbReference>
<name>A0A173T3U7_9FIRM</name>
<dbReference type="InterPro" id="IPR012349">
    <property type="entry name" value="Split_barrel_FMN-bd"/>
</dbReference>
<evidence type="ECO:0000313" key="14">
    <source>
        <dbReference type="Proteomes" id="UP000286561"/>
    </source>
</evidence>
<dbReference type="InterPro" id="IPR002563">
    <property type="entry name" value="Flavin_Rdtase-like_dom"/>
</dbReference>
<comment type="similarity">
    <text evidence="1">Belongs to the flavoredoxin family.</text>
</comment>
<evidence type="ECO:0000313" key="5">
    <source>
        <dbReference type="EMBL" id="RGI88469.1"/>
    </source>
</evidence>
<evidence type="ECO:0000313" key="12">
    <source>
        <dbReference type="Proteomes" id="UP000283700"/>
    </source>
</evidence>
<dbReference type="GO" id="GO:0010181">
    <property type="term" value="F:FMN binding"/>
    <property type="evidence" value="ECO:0007669"/>
    <property type="project" value="InterPro"/>
</dbReference>